<sequence length="149" mass="17246">PRSLLALVEGHWGAGPLRHPPHPHLPADTEGCDHNWHKFQGHCYRYFARRRSWEDAERDCRRRAGHLTSIHSREEHGFINGEGWGGITPSRRSPGFGHENTWIGLNDRIVEQDFQWTDNTGLVRPSELRPNLSPRAWLCQPRPARAERP</sequence>
<protein>
    <recommendedName>
        <fullName evidence="1">C-type lectin domain-containing protein</fullName>
    </recommendedName>
</protein>
<dbReference type="GO" id="GO:0001501">
    <property type="term" value="P:skeletal system development"/>
    <property type="evidence" value="ECO:0007669"/>
    <property type="project" value="TreeGrafter"/>
</dbReference>
<accession>A0A8C8AIA6</accession>
<dbReference type="InterPro" id="IPR050691">
    <property type="entry name" value="Hyaluronan_bind_Proteoglycan"/>
</dbReference>
<keyword evidence="3" id="KW-1185">Reference proteome</keyword>
<dbReference type="GO" id="GO:0007417">
    <property type="term" value="P:central nervous system development"/>
    <property type="evidence" value="ECO:0007669"/>
    <property type="project" value="TreeGrafter"/>
</dbReference>
<organism evidence="2 3">
    <name type="scientific">Otus sunia</name>
    <name type="common">Oriental scops-owl</name>
    <dbReference type="NCBI Taxonomy" id="257818"/>
    <lineage>
        <taxon>Eukaryota</taxon>
        <taxon>Metazoa</taxon>
        <taxon>Chordata</taxon>
        <taxon>Craniata</taxon>
        <taxon>Vertebrata</taxon>
        <taxon>Euteleostomi</taxon>
        <taxon>Archelosauria</taxon>
        <taxon>Archosauria</taxon>
        <taxon>Dinosauria</taxon>
        <taxon>Saurischia</taxon>
        <taxon>Theropoda</taxon>
        <taxon>Coelurosauria</taxon>
        <taxon>Aves</taxon>
        <taxon>Neognathae</taxon>
        <taxon>Neoaves</taxon>
        <taxon>Telluraves</taxon>
        <taxon>Strigiformes</taxon>
        <taxon>Strigidae</taxon>
        <taxon>Otus</taxon>
    </lineage>
</organism>
<dbReference type="Ensembl" id="ENSOSUT00000003485.1">
    <property type="protein sequence ID" value="ENSOSUP00000003385.1"/>
    <property type="gene ID" value="ENSOSUG00000002364.1"/>
</dbReference>
<evidence type="ECO:0000313" key="3">
    <source>
        <dbReference type="Proteomes" id="UP000694552"/>
    </source>
</evidence>
<dbReference type="InterPro" id="IPR016186">
    <property type="entry name" value="C-type_lectin-like/link_sf"/>
</dbReference>
<dbReference type="GO" id="GO:0072534">
    <property type="term" value="C:perineuronal net"/>
    <property type="evidence" value="ECO:0007669"/>
    <property type="project" value="TreeGrafter"/>
</dbReference>
<dbReference type="GO" id="GO:0010001">
    <property type="term" value="P:glial cell differentiation"/>
    <property type="evidence" value="ECO:0007669"/>
    <property type="project" value="TreeGrafter"/>
</dbReference>
<feature type="domain" description="C-type lectin" evidence="1">
    <location>
        <begin position="39"/>
        <end position="149"/>
    </location>
</feature>
<dbReference type="SMART" id="SM00034">
    <property type="entry name" value="CLECT"/>
    <property type="match status" value="1"/>
</dbReference>
<dbReference type="GO" id="GO:0045202">
    <property type="term" value="C:synapse"/>
    <property type="evidence" value="ECO:0007669"/>
    <property type="project" value="TreeGrafter"/>
</dbReference>
<dbReference type="InterPro" id="IPR001304">
    <property type="entry name" value="C-type_lectin-like"/>
</dbReference>
<dbReference type="InterPro" id="IPR016187">
    <property type="entry name" value="CTDL_fold"/>
</dbReference>
<reference evidence="2" key="2">
    <citation type="submission" date="2025-09" db="UniProtKB">
        <authorList>
            <consortium name="Ensembl"/>
        </authorList>
    </citation>
    <scope>IDENTIFICATION</scope>
</reference>
<name>A0A8C8AIA6_9STRI</name>
<dbReference type="Pfam" id="PF00059">
    <property type="entry name" value="Lectin_C"/>
    <property type="match status" value="1"/>
</dbReference>
<evidence type="ECO:0000313" key="2">
    <source>
        <dbReference type="Ensembl" id="ENSOSUP00000003385.1"/>
    </source>
</evidence>
<dbReference type="AlphaFoldDB" id="A0A8C8AIA6"/>
<dbReference type="Gene3D" id="3.10.100.10">
    <property type="entry name" value="Mannose-Binding Protein A, subunit A"/>
    <property type="match status" value="1"/>
</dbReference>
<dbReference type="SUPFAM" id="SSF56436">
    <property type="entry name" value="C-type lectin-like"/>
    <property type="match status" value="1"/>
</dbReference>
<dbReference type="GO" id="GO:0002052">
    <property type="term" value="P:positive regulation of neuroblast proliferation"/>
    <property type="evidence" value="ECO:0007669"/>
    <property type="project" value="TreeGrafter"/>
</dbReference>
<dbReference type="Proteomes" id="UP000694552">
    <property type="component" value="Unplaced"/>
</dbReference>
<dbReference type="PROSITE" id="PS50041">
    <property type="entry name" value="C_TYPE_LECTIN_2"/>
    <property type="match status" value="1"/>
</dbReference>
<evidence type="ECO:0000259" key="1">
    <source>
        <dbReference type="PROSITE" id="PS50041"/>
    </source>
</evidence>
<dbReference type="PANTHER" id="PTHR22804:SF24">
    <property type="entry name" value="NEUROCAN CORE PROTEIN"/>
    <property type="match status" value="1"/>
</dbReference>
<proteinExistence type="predicted"/>
<dbReference type="GO" id="GO:0005615">
    <property type="term" value="C:extracellular space"/>
    <property type="evidence" value="ECO:0007669"/>
    <property type="project" value="TreeGrafter"/>
</dbReference>
<dbReference type="PANTHER" id="PTHR22804">
    <property type="entry name" value="AGGRECAN/VERSICAN PROTEOGLYCAN"/>
    <property type="match status" value="1"/>
</dbReference>
<reference evidence="2" key="1">
    <citation type="submission" date="2025-08" db="UniProtKB">
        <authorList>
            <consortium name="Ensembl"/>
        </authorList>
    </citation>
    <scope>IDENTIFICATION</scope>
</reference>